<name>A0A255YG51_9SPHN</name>
<protein>
    <submittedName>
        <fullName evidence="2">MBL fold metallo-hydrolase</fullName>
    </submittedName>
</protein>
<reference evidence="2 3" key="1">
    <citation type="submission" date="2017-07" db="EMBL/GenBank/DDBJ databases">
        <title>Sandarakinorhabdus cyanobacteriorum sp. nov., a novel bacterium isolated from cyanobacterial aggregates in a eutrophic lake.</title>
        <authorList>
            <person name="Cai H."/>
        </authorList>
    </citation>
    <scope>NUCLEOTIDE SEQUENCE [LARGE SCALE GENOMIC DNA]</scope>
    <source>
        <strain evidence="2 3">TH057</strain>
    </source>
</reference>
<dbReference type="AlphaFoldDB" id="A0A255YG51"/>
<dbReference type="PANTHER" id="PTHR42663:SF6">
    <property type="entry name" value="HYDROLASE C777.06C-RELATED"/>
    <property type="match status" value="1"/>
</dbReference>
<keyword evidence="3" id="KW-1185">Reference proteome</keyword>
<dbReference type="SUPFAM" id="SSF56281">
    <property type="entry name" value="Metallo-hydrolase/oxidoreductase"/>
    <property type="match status" value="1"/>
</dbReference>
<dbReference type="Proteomes" id="UP000216991">
    <property type="component" value="Unassembled WGS sequence"/>
</dbReference>
<evidence type="ECO:0000313" key="3">
    <source>
        <dbReference type="Proteomes" id="UP000216991"/>
    </source>
</evidence>
<dbReference type="CDD" id="cd16279">
    <property type="entry name" value="metallo-hydrolase-like_MBL-fold"/>
    <property type="match status" value="1"/>
</dbReference>
<evidence type="ECO:0000259" key="1">
    <source>
        <dbReference type="SMART" id="SM00849"/>
    </source>
</evidence>
<gene>
    <name evidence="2" type="ORF">CHU93_09750</name>
</gene>
<dbReference type="InterPro" id="IPR001279">
    <property type="entry name" value="Metallo-B-lactamas"/>
</dbReference>
<dbReference type="PANTHER" id="PTHR42663">
    <property type="entry name" value="HYDROLASE C777.06C-RELATED-RELATED"/>
    <property type="match status" value="1"/>
</dbReference>
<dbReference type="EMBL" id="NOXT01000111">
    <property type="protein sequence ID" value="OYQ28237.1"/>
    <property type="molecule type" value="Genomic_DNA"/>
</dbReference>
<dbReference type="RefSeq" id="WP_094473881.1">
    <property type="nucleotide sequence ID" value="NZ_NOXT01000111.1"/>
</dbReference>
<dbReference type="Gene3D" id="3.60.15.10">
    <property type="entry name" value="Ribonuclease Z/Hydroxyacylglutathione hydrolase-like"/>
    <property type="match status" value="1"/>
</dbReference>
<comment type="caution">
    <text evidence="2">The sequence shown here is derived from an EMBL/GenBank/DDBJ whole genome shotgun (WGS) entry which is preliminary data.</text>
</comment>
<dbReference type="SMART" id="SM00849">
    <property type="entry name" value="Lactamase_B"/>
    <property type="match status" value="1"/>
</dbReference>
<feature type="domain" description="Metallo-beta-lactamase" evidence="1">
    <location>
        <begin position="39"/>
        <end position="230"/>
    </location>
</feature>
<evidence type="ECO:0000313" key="2">
    <source>
        <dbReference type="EMBL" id="OYQ28237.1"/>
    </source>
</evidence>
<dbReference type="GO" id="GO:0016787">
    <property type="term" value="F:hydrolase activity"/>
    <property type="evidence" value="ECO:0007669"/>
    <property type="project" value="UniProtKB-KW"/>
</dbReference>
<dbReference type="OrthoDB" id="9781189at2"/>
<dbReference type="Pfam" id="PF12706">
    <property type="entry name" value="Lactamase_B_2"/>
    <property type="match status" value="1"/>
</dbReference>
<sequence length="259" mass="28223">MRITILGCGGSSGVPRIGGPGGAGNWGLCDPANPRNRRRRVSALVEAAGKTVLIDCGPDCREQLLSAQVAHLDAVFITHDHADHAHGIDDLRPVFHAMQRPIDVWASPATFAVLKSRFDYVFEGAHGYPATCVAHDLVAPVQLGDLRIIGFPQLHGDIESTGFRFDHDGKSFAYSTDVKAFDHRADLALTDLDLWVVDAAMRHPHPTHSHLAQTLDWILERRPGRAVLTHMDQTLDYATLLAELPPGVEPGYDGLVITL</sequence>
<accession>A0A255YG51</accession>
<proteinExistence type="predicted"/>
<keyword evidence="2" id="KW-0378">Hydrolase</keyword>
<organism evidence="2 3">
    <name type="scientific">Sandarakinorhabdus cyanobacteriorum</name>
    <dbReference type="NCBI Taxonomy" id="1981098"/>
    <lineage>
        <taxon>Bacteria</taxon>
        <taxon>Pseudomonadati</taxon>
        <taxon>Pseudomonadota</taxon>
        <taxon>Alphaproteobacteria</taxon>
        <taxon>Sphingomonadales</taxon>
        <taxon>Sphingosinicellaceae</taxon>
        <taxon>Sandarakinorhabdus</taxon>
    </lineage>
</organism>
<dbReference type="InterPro" id="IPR036866">
    <property type="entry name" value="RibonucZ/Hydroxyglut_hydro"/>
</dbReference>